<protein>
    <recommendedName>
        <fullName evidence="6">Peptide methionine sulfoxide reductase MsrA</fullName>
        <shortName evidence="6">Protein-methionine-S-oxide reductase</shortName>
        <ecNumber evidence="6">1.8.4.11</ecNumber>
    </recommendedName>
    <alternativeName>
        <fullName evidence="6">Peptide-methionine (S)-S-oxide reductase</fullName>
        <shortName evidence="6">Peptide Met(O) reductase</shortName>
    </alternativeName>
</protein>
<dbReference type="EC" id="1.8.4.11" evidence="6"/>
<dbReference type="Proteomes" id="UP000665944">
    <property type="component" value="Unassembled WGS sequence"/>
</dbReference>
<dbReference type="Pfam" id="PF01625">
    <property type="entry name" value="PMSR"/>
    <property type="match status" value="1"/>
</dbReference>
<dbReference type="HAMAP" id="MF_01401">
    <property type="entry name" value="MsrA"/>
    <property type="match status" value="1"/>
</dbReference>
<dbReference type="FunFam" id="3.30.1060.10:FF:000003">
    <property type="entry name" value="Peptide methionine sulfoxide reductase MsrA"/>
    <property type="match status" value="1"/>
</dbReference>
<evidence type="ECO:0000313" key="8">
    <source>
        <dbReference type="Proteomes" id="UP000665944"/>
    </source>
</evidence>
<proteinExistence type="inferred from homology"/>
<evidence type="ECO:0000256" key="3">
    <source>
        <dbReference type="ARBA" id="ARBA00024679"/>
    </source>
</evidence>
<dbReference type="SUPFAM" id="SSF55068">
    <property type="entry name" value="Peptide methionine sulfoxide reductase"/>
    <property type="match status" value="1"/>
</dbReference>
<dbReference type="eggNOG" id="COG0225">
    <property type="taxonomic scope" value="Bacteria"/>
</dbReference>
<comment type="catalytic activity">
    <reaction evidence="4 6">
        <text>L-methionyl-[protein] + [thioredoxin]-disulfide + H2O = L-methionyl-(S)-S-oxide-[protein] + [thioredoxin]-dithiol</text>
        <dbReference type="Rhea" id="RHEA:14217"/>
        <dbReference type="Rhea" id="RHEA-COMP:10698"/>
        <dbReference type="Rhea" id="RHEA-COMP:10700"/>
        <dbReference type="Rhea" id="RHEA-COMP:12313"/>
        <dbReference type="Rhea" id="RHEA-COMP:12315"/>
        <dbReference type="ChEBI" id="CHEBI:15377"/>
        <dbReference type="ChEBI" id="CHEBI:16044"/>
        <dbReference type="ChEBI" id="CHEBI:29950"/>
        <dbReference type="ChEBI" id="CHEBI:44120"/>
        <dbReference type="ChEBI" id="CHEBI:50058"/>
        <dbReference type="EC" id="1.8.4.11"/>
    </reaction>
</comment>
<evidence type="ECO:0000256" key="6">
    <source>
        <dbReference type="HAMAP-Rule" id="MF_01401"/>
    </source>
</evidence>
<evidence type="ECO:0000313" key="7">
    <source>
        <dbReference type="EMBL" id="MCM5671432.1"/>
    </source>
</evidence>
<dbReference type="AlphaFoldDB" id="A0A2A1MEQ7"/>
<evidence type="ECO:0000256" key="1">
    <source>
        <dbReference type="ARBA" id="ARBA00005591"/>
    </source>
</evidence>
<dbReference type="RefSeq" id="WP_017176321.1">
    <property type="nucleotide sequence ID" value="NZ_CABMJU010000022.1"/>
</dbReference>
<dbReference type="Gene3D" id="3.30.1060.10">
    <property type="entry name" value="Peptide methionine sulphoxide reductase MsrA"/>
    <property type="match status" value="1"/>
</dbReference>
<keyword evidence="2 6" id="KW-0560">Oxidoreductase</keyword>
<comment type="catalytic activity">
    <reaction evidence="5 6">
        <text>[thioredoxin]-disulfide + L-methionine + H2O = L-methionine (S)-S-oxide + [thioredoxin]-dithiol</text>
        <dbReference type="Rhea" id="RHEA:19993"/>
        <dbReference type="Rhea" id="RHEA-COMP:10698"/>
        <dbReference type="Rhea" id="RHEA-COMP:10700"/>
        <dbReference type="ChEBI" id="CHEBI:15377"/>
        <dbReference type="ChEBI" id="CHEBI:29950"/>
        <dbReference type="ChEBI" id="CHEBI:50058"/>
        <dbReference type="ChEBI" id="CHEBI:57844"/>
        <dbReference type="ChEBI" id="CHEBI:58772"/>
        <dbReference type="EC" id="1.8.4.11"/>
    </reaction>
</comment>
<evidence type="ECO:0000256" key="2">
    <source>
        <dbReference type="ARBA" id="ARBA00023002"/>
    </source>
</evidence>
<comment type="similarity">
    <text evidence="1 6">Belongs to the MsrA Met sulfoxide reductase family.</text>
</comment>
<dbReference type="PANTHER" id="PTHR43774:SF1">
    <property type="entry name" value="PEPTIDE METHIONINE SULFOXIDE REDUCTASE MSRA 2"/>
    <property type="match status" value="1"/>
</dbReference>
<name>A0A2A1MEQ7_STAHO</name>
<comment type="caution">
    <text evidence="7">The sequence shown here is derived from an EMBL/GenBank/DDBJ whole genome shotgun (WGS) entry which is preliminary data.</text>
</comment>
<accession>A0A2A1MEQ7</accession>
<organism evidence="7 8">
    <name type="scientific">Staphylococcus hominis</name>
    <dbReference type="NCBI Taxonomy" id="1290"/>
    <lineage>
        <taxon>Bacteria</taxon>
        <taxon>Bacillati</taxon>
        <taxon>Bacillota</taxon>
        <taxon>Bacilli</taxon>
        <taxon>Bacillales</taxon>
        <taxon>Staphylococcaceae</taxon>
        <taxon>Staphylococcus</taxon>
    </lineage>
</organism>
<gene>
    <name evidence="6 7" type="primary">msrA</name>
    <name evidence="7" type="ORF">J7T32_001450</name>
</gene>
<dbReference type="GO" id="GO:0008113">
    <property type="term" value="F:peptide-methionine (S)-S-oxide reductase activity"/>
    <property type="evidence" value="ECO:0007669"/>
    <property type="project" value="UniProtKB-UniRule"/>
</dbReference>
<comment type="function">
    <text evidence="3 6">Has an important function as a repair enzyme for proteins that have been inactivated by oxidation. Catalyzes the reversible oxidation-reduction of methionine sulfoxide in proteins to methionine.</text>
</comment>
<dbReference type="NCBIfam" id="TIGR00401">
    <property type="entry name" value="msrA"/>
    <property type="match status" value="1"/>
</dbReference>
<dbReference type="InterPro" id="IPR036509">
    <property type="entry name" value="Met_Sox_Rdtase_MsrA_sf"/>
</dbReference>
<keyword evidence="8" id="KW-1185">Reference proteome</keyword>
<feature type="active site" evidence="6">
    <location>
        <position position="10"/>
    </location>
</feature>
<evidence type="ECO:0000256" key="4">
    <source>
        <dbReference type="ARBA" id="ARBA00047806"/>
    </source>
</evidence>
<sequence length="175" mass="20306">MAYATLAGGCFWCMVKPFTSYPGIEDVVSGYSGGNIENPTYEQVCSNQTGHREAVQITYNPDITSFENILDVYFKLFDPTDNKGQFFDRGESYEPAIFYHDEQQKKAAELKIQQLNEEGIFKKPIITPVLPYKNFYPAEDYHQDYYKKNPMHYEQYQRGSGRKAFIESHWGSQND</sequence>
<dbReference type="PANTHER" id="PTHR43774">
    <property type="entry name" value="PEPTIDE METHIONINE SULFOXIDE REDUCTASE"/>
    <property type="match status" value="1"/>
</dbReference>
<reference evidence="7 8" key="1">
    <citation type="submission" date="2022-06" db="EMBL/GenBank/DDBJ databases">
        <title>Staphylococcus hominis ShoR14 genome sequence.</title>
        <authorList>
            <person name="Yeo C.C."/>
            <person name="Chew C.H."/>
            <person name="Che Hamzah A.M."/>
            <person name="Al-Trad E.I."/>
        </authorList>
    </citation>
    <scope>NUCLEOTIDE SEQUENCE [LARGE SCALE GENOMIC DNA]</scope>
    <source>
        <strain evidence="7 8">ShoR14</strain>
    </source>
</reference>
<dbReference type="EMBL" id="JAGHKT020000001">
    <property type="protein sequence ID" value="MCM5671432.1"/>
    <property type="molecule type" value="Genomic_DNA"/>
</dbReference>
<evidence type="ECO:0000256" key="5">
    <source>
        <dbReference type="ARBA" id="ARBA00048782"/>
    </source>
</evidence>
<dbReference type="InterPro" id="IPR002569">
    <property type="entry name" value="Met_Sox_Rdtase_MsrA_dom"/>
</dbReference>